<dbReference type="Gene3D" id="1.10.340.70">
    <property type="match status" value="1"/>
</dbReference>
<dbReference type="EMBL" id="JAEPRD010000506">
    <property type="protein sequence ID" value="KAG2190954.1"/>
    <property type="molecule type" value="Genomic_DNA"/>
</dbReference>
<dbReference type="Gene3D" id="3.30.420.10">
    <property type="entry name" value="Ribonuclease H-like superfamily/Ribonuclease H"/>
    <property type="match status" value="1"/>
</dbReference>
<dbReference type="InterPro" id="IPR050951">
    <property type="entry name" value="Retrovirus_Pol_polyprotein"/>
</dbReference>
<dbReference type="GO" id="GO:0005634">
    <property type="term" value="C:nucleus"/>
    <property type="evidence" value="ECO:0007669"/>
    <property type="project" value="UniProtKB-ARBA"/>
</dbReference>
<keyword evidence="3" id="KW-1185">Reference proteome</keyword>
<dbReference type="PANTHER" id="PTHR37984:SF5">
    <property type="entry name" value="PROTEIN NYNRIN-LIKE"/>
    <property type="match status" value="1"/>
</dbReference>
<reference evidence="2" key="1">
    <citation type="submission" date="2020-12" db="EMBL/GenBank/DDBJ databases">
        <title>Metabolic potential, ecology and presence of endohyphal bacteria is reflected in genomic diversity of Mucoromycotina.</title>
        <authorList>
            <person name="Muszewska A."/>
            <person name="Okrasinska A."/>
            <person name="Steczkiewicz K."/>
            <person name="Drgas O."/>
            <person name="Orlowska M."/>
            <person name="Perlinska-Lenart U."/>
            <person name="Aleksandrzak-Piekarczyk T."/>
            <person name="Szatraj K."/>
            <person name="Zielenkiewicz U."/>
            <person name="Pilsyk S."/>
            <person name="Malc E."/>
            <person name="Mieczkowski P."/>
            <person name="Kruszewska J.S."/>
            <person name="Biernat P."/>
            <person name="Pawlowska J."/>
        </authorList>
    </citation>
    <scope>NUCLEOTIDE SEQUENCE</scope>
    <source>
        <strain evidence="2">WA0000017839</strain>
    </source>
</reference>
<dbReference type="PANTHER" id="PTHR37984">
    <property type="entry name" value="PROTEIN CBG26694"/>
    <property type="match status" value="1"/>
</dbReference>
<dbReference type="GO" id="GO:0003676">
    <property type="term" value="F:nucleic acid binding"/>
    <property type="evidence" value="ECO:0007669"/>
    <property type="project" value="InterPro"/>
</dbReference>
<dbReference type="InterPro" id="IPR001584">
    <property type="entry name" value="Integrase_cat-core"/>
</dbReference>
<dbReference type="PROSITE" id="PS50994">
    <property type="entry name" value="INTEGRASE"/>
    <property type="match status" value="1"/>
</dbReference>
<dbReference type="Proteomes" id="UP000603453">
    <property type="component" value="Unassembled WGS sequence"/>
</dbReference>
<evidence type="ECO:0000313" key="3">
    <source>
        <dbReference type="Proteomes" id="UP000603453"/>
    </source>
</evidence>
<dbReference type="InterPro" id="IPR012337">
    <property type="entry name" value="RNaseH-like_sf"/>
</dbReference>
<dbReference type="Pfam" id="PF00665">
    <property type="entry name" value="rve"/>
    <property type="match status" value="1"/>
</dbReference>
<dbReference type="InterPro" id="IPR041588">
    <property type="entry name" value="Integrase_H2C2"/>
</dbReference>
<feature type="domain" description="Integrase catalytic" evidence="1">
    <location>
        <begin position="128"/>
        <end position="289"/>
    </location>
</feature>
<evidence type="ECO:0000259" key="1">
    <source>
        <dbReference type="PROSITE" id="PS50994"/>
    </source>
</evidence>
<protein>
    <recommendedName>
        <fullName evidence="1">Integrase catalytic domain-containing protein</fullName>
    </recommendedName>
</protein>
<proteinExistence type="predicted"/>
<dbReference type="AlphaFoldDB" id="A0A8H7QF67"/>
<name>A0A8H7QF67_9FUNG</name>
<dbReference type="FunFam" id="3.30.420.10:FF:000032">
    <property type="entry name" value="Retrovirus-related Pol polyprotein from transposon 297-like Protein"/>
    <property type="match status" value="1"/>
</dbReference>
<dbReference type="Pfam" id="PF17921">
    <property type="entry name" value="Integrase_H2C2"/>
    <property type="match status" value="1"/>
</dbReference>
<dbReference type="InterPro" id="IPR036397">
    <property type="entry name" value="RNaseH_sf"/>
</dbReference>
<dbReference type="OrthoDB" id="5592268at2759"/>
<organism evidence="2 3">
    <name type="scientific">Mucor saturninus</name>
    <dbReference type="NCBI Taxonomy" id="64648"/>
    <lineage>
        <taxon>Eukaryota</taxon>
        <taxon>Fungi</taxon>
        <taxon>Fungi incertae sedis</taxon>
        <taxon>Mucoromycota</taxon>
        <taxon>Mucoromycotina</taxon>
        <taxon>Mucoromycetes</taxon>
        <taxon>Mucorales</taxon>
        <taxon>Mucorineae</taxon>
        <taxon>Mucoraceae</taxon>
        <taxon>Mucor</taxon>
    </lineage>
</organism>
<sequence length="442" mass="50994">MEFPLYLAIYYFLTRNGEFPNGSDQKIKRKVKSQASKYLAHHGKLFRKDLNTPIEQELLHQGNAQEVISRVHQEGHFGINNTWRQLRTQYTGPNLFELVRSTVQNCEACQFRSKKMVHRSEPAHPIPTPHIPFYMVGCDAVGPIPTSKNGHRYILVAVDYLTRWPIAEAVQEVNEQTTAQFLFKQIVTQYGVPSYLLTDRGSNFTSGFVRSFLSQLGCRHLTTTAYRPQTNGLCERLNQTLIQTLSKVTRDQDTQDSWDESIPATLLALRTMHNNSTRQTPARLLYGYDLRTPTTWPAPRQDFIQGDLTSEISSRVKIIQGYIQDIRAKAQELSNQQKEKQKERYDQKVTPRKNFVPGEQVLLRDQNPPTKLSDRWIGPFTVTQVKTNGTYVLTGPNFQRFKNPVHGDRLIPFFCHKAMVPDVITQRAQQQFQAWIDRNQTI</sequence>
<dbReference type="SUPFAM" id="SSF53098">
    <property type="entry name" value="Ribonuclease H-like"/>
    <property type="match status" value="1"/>
</dbReference>
<accession>A0A8H7QF67</accession>
<gene>
    <name evidence="2" type="ORF">INT47_005642</name>
</gene>
<evidence type="ECO:0000313" key="2">
    <source>
        <dbReference type="EMBL" id="KAG2190954.1"/>
    </source>
</evidence>
<comment type="caution">
    <text evidence="2">The sequence shown here is derived from an EMBL/GenBank/DDBJ whole genome shotgun (WGS) entry which is preliminary data.</text>
</comment>
<dbReference type="GO" id="GO:0015074">
    <property type="term" value="P:DNA integration"/>
    <property type="evidence" value="ECO:0007669"/>
    <property type="project" value="InterPro"/>
</dbReference>